<organism evidence="1 2">
    <name type="scientific">Gossypium australe</name>
    <dbReference type="NCBI Taxonomy" id="47621"/>
    <lineage>
        <taxon>Eukaryota</taxon>
        <taxon>Viridiplantae</taxon>
        <taxon>Streptophyta</taxon>
        <taxon>Embryophyta</taxon>
        <taxon>Tracheophyta</taxon>
        <taxon>Spermatophyta</taxon>
        <taxon>Magnoliopsida</taxon>
        <taxon>eudicotyledons</taxon>
        <taxon>Gunneridae</taxon>
        <taxon>Pentapetalae</taxon>
        <taxon>rosids</taxon>
        <taxon>malvids</taxon>
        <taxon>Malvales</taxon>
        <taxon>Malvaceae</taxon>
        <taxon>Malvoideae</taxon>
        <taxon>Gossypium</taxon>
    </lineage>
</organism>
<dbReference type="GO" id="GO:0003964">
    <property type="term" value="F:RNA-directed DNA polymerase activity"/>
    <property type="evidence" value="ECO:0007669"/>
    <property type="project" value="UniProtKB-KW"/>
</dbReference>
<reference evidence="2" key="1">
    <citation type="journal article" date="2019" name="Plant Biotechnol. J.">
        <title>Genome sequencing of the Australian wild diploid species Gossypium australe highlights disease resistance and delayed gland morphogenesis.</title>
        <authorList>
            <person name="Cai Y."/>
            <person name="Cai X."/>
            <person name="Wang Q."/>
            <person name="Wang P."/>
            <person name="Zhang Y."/>
            <person name="Cai C."/>
            <person name="Xu Y."/>
            <person name="Wang K."/>
            <person name="Zhou Z."/>
            <person name="Wang C."/>
            <person name="Geng S."/>
            <person name="Li B."/>
            <person name="Dong Q."/>
            <person name="Hou Y."/>
            <person name="Wang H."/>
            <person name="Ai P."/>
            <person name="Liu Z."/>
            <person name="Yi F."/>
            <person name="Sun M."/>
            <person name="An G."/>
            <person name="Cheng J."/>
            <person name="Zhang Y."/>
            <person name="Shi Q."/>
            <person name="Xie Y."/>
            <person name="Shi X."/>
            <person name="Chang Y."/>
            <person name="Huang F."/>
            <person name="Chen Y."/>
            <person name="Hong S."/>
            <person name="Mi L."/>
            <person name="Sun Q."/>
            <person name="Zhang L."/>
            <person name="Zhou B."/>
            <person name="Peng R."/>
            <person name="Zhang X."/>
            <person name="Liu F."/>
        </authorList>
    </citation>
    <scope>NUCLEOTIDE SEQUENCE [LARGE SCALE GENOMIC DNA]</scope>
    <source>
        <strain evidence="2">cv. PA1801</strain>
    </source>
</reference>
<keyword evidence="2" id="KW-1185">Reference proteome</keyword>
<evidence type="ECO:0000313" key="2">
    <source>
        <dbReference type="Proteomes" id="UP000325315"/>
    </source>
</evidence>
<evidence type="ECO:0000313" key="1">
    <source>
        <dbReference type="EMBL" id="KAA3477188.1"/>
    </source>
</evidence>
<keyword evidence="1" id="KW-0548">Nucleotidyltransferase</keyword>
<dbReference type="AlphaFoldDB" id="A0A5B6W7P6"/>
<keyword evidence="1" id="KW-0808">Transferase</keyword>
<keyword evidence="1" id="KW-0695">RNA-directed DNA polymerase</keyword>
<accession>A0A5B6W7P6</accession>
<sequence length="166" mass="19606">MGGLGFRSFGQFNIALLAKQGWRLINFPNSLLEKVLKAKYYPNSDFIHAQLENLPSLTWKSVWTAKWLLKYGLCWRVGKGDQISIWNDRWIPSVDIDRSNDSTNNTEIELVSYLIDITQHRRFCKFLWRKKNMTIFKSGEENILANFQSEVPINYYKRQIWILAII</sequence>
<dbReference type="EMBL" id="SMMG02000004">
    <property type="protein sequence ID" value="KAA3477188.1"/>
    <property type="molecule type" value="Genomic_DNA"/>
</dbReference>
<dbReference type="Proteomes" id="UP000325315">
    <property type="component" value="Unassembled WGS sequence"/>
</dbReference>
<gene>
    <name evidence="1" type="ORF">EPI10_011096</name>
</gene>
<protein>
    <submittedName>
        <fullName evidence="1">RNA-directed DNA polymerase reverse transcriptase family protein</fullName>
    </submittedName>
</protein>
<dbReference type="OrthoDB" id="1001961at2759"/>
<comment type="caution">
    <text evidence="1">The sequence shown here is derived from an EMBL/GenBank/DDBJ whole genome shotgun (WGS) entry which is preliminary data.</text>
</comment>
<proteinExistence type="predicted"/>
<name>A0A5B6W7P6_9ROSI</name>